<accession>A0A2I1G1G1</accession>
<feature type="compositionally biased region" description="Polar residues" evidence="1">
    <location>
        <begin position="1"/>
        <end position="15"/>
    </location>
</feature>
<dbReference type="EMBL" id="LLXI01000103">
    <property type="protein sequence ID" value="PKY40477.1"/>
    <property type="molecule type" value="Genomic_DNA"/>
</dbReference>
<evidence type="ECO:0000313" key="3">
    <source>
        <dbReference type="Proteomes" id="UP000234323"/>
    </source>
</evidence>
<dbReference type="OrthoDB" id="2303868at2759"/>
<evidence type="ECO:0000256" key="1">
    <source>
        <dbReference type="SAM" id="MobiDB-lite"/>
    </source>
</evidence>
<name>A0A2I1G1G1_9GLOM</name>
<keyword evidence="3" id="KW-1185">Reference proteome</keyword>
<dbReference type="AlphaFoldDB" id="A0A2I1G1G1"/>
<evidence type="ECO:0000313" key="2">
    <source>
        <dbReference type="EMBL" id="PKY40477.1"/>
    </source>
</evidence>
<dbReference type="Proteomes" id="UP000234323">
    <property type="component" value="Unassembled WGS sequence"/>
</dbReference>
<organism evidence="2 3">
    <name type="scientific">Rhizophagus irregularis</name>
    <dbReference type="NCBI Taxonomy" id="588596"/>
    <lineage>
        <taxon>Eukaryota</taxon>
        <taxon>Fungi</taxon>
        <taxon>Fungi incertae sedis</taxon>
        <taxon>Mucoromycota</taxon>
        <taxon>Glomeromycotina</taxon>
        <taxon>Glomeromycetes</taxon>
        <taxon>Glomerales</taxon>
        <taxon>Glomeraceae</taxon>
        <taxon>Rhizophagus</taxon>
    </lineage>
</organism>
<comment type="caution">
    <text evidence="2">The sequence shown here is derived from an EMBL/GenBank/DDBJ whole genome shotgun (WGS) entry which is preliminary data.</text>
</comment>
<proteinExistence type="predicted"/>
<dbReference type="VEuPathDB" id="FungiDB:RhiirA1_470761"/>
<protein>
    <recommendedName>
        <fullName evidence="4">BED-type domain-containing protein</fullName>
    </recommendedName>
</protein>
<evidence type="ECO:0008006" key="4">
    <source>
        <dbReference type="Google" id="ProtNLM"/>
    </source>
</evidence>
<reference evidence="2 3" key="1">
    <citation type="submission" date="2015-10" db="EMBL/GenBank/DDBJ databases">
        <title>Genome analyses suggest a sexual origin of heterokaryosis in a supposedly ancient asexual fungus.</title>
        <authorList>
            <person name="Ropars J."/>
            <person name="Sedzielewska K."/>
            <person name="Noel J."/>
            <person name="Charron P."/>
            <person name="Farinelli L."/>
            <person name="Marton T."/>
            <person name="Kruger M."/>
            <person name="Pelin A."/>
            <person name="Brachmann A."/>
            <person name="Corradi N."/>
        </authorList>
    </citation>
    <scope>NUCLEOTIDE SEQUENCE [LARGE SCALE GENOMIC DNA]</scope>
    <source>
        <strain evidence="2 3">A4</strain>
    </source>
</reference>
<feature type="region of interest" description="Disordered" evidence="1">
    <location>
        <begin position="1"/>
        <end position="26"/>
    </location>
</feature>
<sequence>MTVPTSLNTLSQADTYSEEHQDQNHGKPCNYCSKYWGRGRPGEMEAHLANTCSEVPNDIKDYWQEILSSKINNYKRTNNTKSSNLKQLNKI</sequence>
<dbReference type="VEuPathDB" id="FungiDB:FUN_015383"/>
<dbReference type="VEuPathDB" id="FungiDB:RhiirFUN_011178"/>
<gene>
    <name evidence="2" type="ORF">RhiirA4_453849</name>
</gene>